<keyword evidence="2" id="KW-0812">Transmembrane</keyword>
<dbReference type="Proteomes" id="UP000823823">
    <property type="component" value="Unassembled WGS sequence"/>
</dbReference>
<comment type="caution">
    <text evidence="3">The sequence shown here is derived from an EMBL/GenBank/DDBJ whole genome shotgun (WGS) entry which is preliminary data.</text>
</comment>
<name>A0A9D2LBZ4_9MICO</name>
<keyword evidence="2" id="KW-1133">Transmembrane helix</keyword>
<evidence type="ECO:0000256" key="1">
    <source>
        <dbReference type="SAM" id="MobiDB-lite"/>
    </source>
</evidence>
<feature type="transmembrane region" description="Helical" evidence="2">
    <location>
        <begin position="28"/>
        <end position="48"/>
    </location>
</feature>
<proteinExistence type="predicted"/>
<evidence type="ECO:0000313" key="4">
    <source>
        <dbReference type="Proteomes" id="UP000823823"/>
    </source>
</evidence>
<feature type="compositionally biased region" description="Basic and acidic residues" evidence="1">
    <location>
        <begin position="59"/>
        <end position="76"/>
    </location>
</feature>
<sequence length="141" mass="15303">MRDMVLYGVLRLALWAVIWWLLTVAGMGVILAGVLAALIAMLISILALNRLRDSAAMRWKEADDRRRERKGQRLDEDAAEEDALLDEDDAEDEAPLEDDGVGGQSTPQQDAEPEAPGAGPADLPSSPSDEDGQDPLTPPDR</sequence>
<feature type="region of interest" description="Disordered" evidence="1">
    <location>
        <begin position="59"/>
        <end position="141"/>
    </location>
</feature>
<feature type="compositionally biased region" description="Acidic residues" evidence="1">
    <location>
        <begin position="77"/>
        <end position="100"/>
    </location>
</feature>
<reference evidence="3" key="2">
    <citation type="submission" date="2021-04" db="EMBL/GenBank/DDBJ databases">
        <authorList>
            <person name="Gilroy R."/>
        </authorList>
    </citation>
    <scope>NUCLEOTIDE SEQUENCE</scope>
    <source>
        <strain evidence="3">ChiHjej13B12-24818</strain>
    </source>
</reference>
<accession>A0A9D2LBZ4</accession>
<evidence type="ECO:0000313" key="3">
    <source>
        <dbReference type="EMBL" id="HJB09746.1"/>
    </source>
</evidence>
<reference evidence="3" key="1">
    <citation type="journal article" date="2021" name="PeerJ">
        <title>Extensive microbial diversity within the chicken gut microbiome revealed by metagenomics and culture.</title>
        <authorList>
            <person name="Gilroy R."/>
            <person name="Ravi A."/>
            <person name="Getino M."/>
            <person name="Pursley I."/>
            <person name="Horton D.L."/>
            <person name="Alikhan N.F."/>
            <person name="Baker D."/>
            <person name="Gharbi K."/>
            <person name="Hall N."/>
            <person name="Watson M."/>
            <person name="Adriaenssens E.M."/>
            <person name="Foster-Nyarko E."/>
            <person name="Jarju S."/>
            <person name="Secka A."/>
            <person name="Antonio M."/>
            <person name="Oren A."/>
            <person name="Chaudhuri R.R."/>
            <person name="La Ragione R."/>
            <person name="Hildebrand F."/>
            <person name="Pallen M.J."/>
        </authorList>
    </citation>
    <scope>NUCLEOTIDE SEQUENCE</scope>
    <source>
        <strain evidence="3">ChiHjej13B12-24818</strain>
    </source>
</reference>
<gene>
    <name evidence="3" type="ORF">H9786_04320</name>
</gene>
<protein>
    <submittedName>
        <fullName evidence="3">DUF4229 domain-containing protein</fullName>
    </submittedName>
</protein>
<dbReference type="EMBL" id="DWZH01000034">
    <property type="protein sequence ID" value="HJB09746.1"/>
    <property type="molecule type" value="Genomic_DNA"/>
</dbReference>
<dbReference type="Pfam" id="PF14012">
    <property type="entry name" value="DUF4229"/>
    <property type="match status" value="1"/>
</dbReference>
<evidence type="ECO:0000256" key="2">
    <source>
        <dbReference type="SAM" id="Phobius"/>
    </source>
</evidence>
<dbReference type="InterPro" id="IPR025323">
    <property type="entry name" value="DUF4229"/>
</dbReference>
<feature type="transmembrane region" description="Helical" evidence="2">
    <location>
        <begin position="5"/>
        <end position="22"/>
    </location>
</feature>
<keyword evidence="2" id="KW-0472">Membrane</keyword>
<organism evidence="3 4">
    <name type="scientific">Candidatus Brachybacterium merdavium</name>
    <dbReference type="NCBI Taxonomy" id="2838513"/>
    <lineage>
        <taxon>Bacteria</taxon>
        <taxon>Bacillati</taxon>
        <taxon>Actinomycetota</taxon>
        <taxon>Actinomycetes</taxon>
        <taxon>Micrococcales</taxon>
        <taxon>Dermabacteraceae</taxon>
        <taxon>Brachybacterium</taxon>
    </lineage>
</organism>
<dbReference type="AlphaFoldDB" id="A0A9D2LBZ4"/>